<sequence>MQIVTVLSIEEPLATVAVVTQTLHCTPAASLHAPPGRPSFQHQEICTLSSVPSPDSPRRHPGETSRGGGKTVIHPAGACRADSLVWAVKPEQWAKRKHRDTGGKKGIVSGSSLCLWQETTAVDKDTRRPFKSSKHI</sequence>
<evidence type="ECO:0000313" key="2">
    <source>
        <dbReference type="EMBL" id="CAL1615653.1"/>
    </source>
</evidence>
<feature type="region of interest" description="Disordered" evidence="1">
    <location>
        <begin position="48"/>
        <end position="74"/>
    </location>
</feature>
<keyword evidence="3" id="KW-1185">Reference proteome</keyword>
<dbReference type="Proteomes" id="UP001497482">
    <property type="component" value="Chromosome 9"/>
</dbReference>
<name>A0AAV2MQG8_KNICA</name>
<evidence type="ECO:0000256" key="1">
    <source>
        <dbReference type="SAM" id="MobiDB-lite"/>
    </source>
</evidence>
<reference evidence="2 3" key="1">
    <citation type="submission" date="2024-04" db="EMBL/GenBank/DDBJ databases">
        <authorList>
            <person name="Waldvogel A.-M."/>
            <person name="Schoenle A."/>
        </authorList>
    </citation>
    <scope>NUCLEOTIDE SEQUENCE [LARGE SCALE GENOMIC DNA]</scope>
</reference>
<protein>
    <submittedName>
        <fullName evidence="2">Uncharacterized protein</fullName>
    </submittedName>
</protein>
<organism evidence="2 3">
    <name type="scientific">Knipowitschia caucasica</name>
    <name type="common">Caucasian dwarf goby</name>
    <name type="synonym">Pomatoschistus caucasicus</name>
    <dbReference type="NCBI Taxonomy" id="637954"/>
    <lineage>
        <taxon>Eukaryota</taxon>
        <taxon>Metazoa</taxon>
        <taxon>Chordata</taxon>
        <taxon>Craniata</taxon>
        <taxon>Vertebrata</taxon>
        <taxon>Euteleostomi</taxon>
        <taxon>Actinopterygii</taxon>
        <taxon>Neopterygii</taxon>
        <taxon>Teleostei</taxon>
        <taxon>Neoteleostei</taxon>
        <taxon>Acanthomorphata</taxon>
        <taxon>Gobiaria</taxon>
        <taxon>Gobiiformes</taxon>
        <taxon>Gobioidei</taxon>
        <taxon>Gobiidae</taxon>
        <taxon>Gobiinae</taxon>
        <taxon>Knipowitschia</taxon>
    </lineage>
</organism>
<evidence type="ECO:0000313" key="3">
    <source>
        <dbReference type="Proteomes" id="UP001497482"/>
    </source>
</evidence>
<accession>A0AAV2MQG8</accession>
<dbReference type="AlphaFoldDB" id="A0AAV2MQG8"/>
<proteinExistence type="predicted"/>
<gene>
    <name evidence="2" type="ORF">KC01_LOCUS41563</name>
</gene>
<dbReference type="EMBL" id="OZ035831">
    <property type="protein sequence ID" value="CAL1615653.1"/>
    <property type="molecule type" value="Genomic_DNA"/>
</dbReference>